<evidence type="ECO:0000313" key="2">
    <source>
        <dbReference type="EMBL" id="RSH93150.1"/>
    </source>
</evidence>
<dbReference type="InterPro" id="IPR036291">
    <property type="entry name" value="NAD(P)-bd_dom_sf"/>
</dbReference>
<proteinExistence type="predicted"/>
<organism evidence="2 3">
    <name type="scientific">Saitozyma podzolica</name>
    <dbReference type="NCBI Taxonomy" id="1890683"/>
    <lineage>
        <taxon>Eukaryota</taxon>
        <taxon>Fungi</taxon>
        <taxon>Dikarya</taxon>
        <taxon>Basidiomycota</taxon>
        <taxon>Agaricomycotina</taxon>
        <taxon>Tremellomycetes</taxon>
        <taxon>Tremellales</taxon>
        <taxon>Trimorphomycetaceae</taxon>
        <taxon>Saitozyma</taxon>
    </lineage>
</organism>
<protein>
    <recommendedName>
        <fullName evidence="1">NmrA-like domain-containing protein</fullName>
    </recommendedName>
</protein>
<dbReference type="PANTHER" id="PTHR47129:SF1">
    <property type="entry name" value="NMRA-LIKE DOMAIN-CONTAINING PROTEIN"/>
    <property type="match status" value="1"/>
</dbReference>
<dbReference type="InterPro" id="IPR008030">
    <property type="entry name" value="NmrA-like"/>
</dbReference>
<dbReference type="Pfam" id="PF05368">
    <property type="entry name" value="NmrA"/>
    <property type="match status" value="1"/>
</dbReference>
<dbReference type="Gene3D" id="3.90.25.10">
    <property type="entry name" value="UDP-galactose 4-epimerase, domain 1"/>
    <property type="match status" value="1"/>
</dbReference>
<name>A0A427YQ18_9TREE</name>
<dbReference type="Gene3D" id="3.40.50.720">
    <property type="entry name" value="NAD(P)-binding Rossmann-like Domain"/>
    <property type="match status" value="1"/>
</dbReference>
<evidence type="ECO:0000313" key="3">
    <source>
        <dbReference type="Proteomes" id="UP000279259"/>
    </source>
</evidence>
<dbReference type="InterPro" id="IPR052718">
    <property type="entry name" value="NmrA-type_oxidoreductase"/>
</dbReference>
<dbReference type="PANTHER" id="PTHR47129">
    <property type="entry name" value="QUINONE OXIDOREDUCTASE 2"/>
    <property type="match status" value="1"/>
</dbReference>
<dbReference type="SUPFAM" id="SSF51735">
    <property type="entry name" value="NAD(P)-binding Rossmann-fold domains"/>
    <property type="match status" value="1"/>
</dbReference>
<accession>A0A427YQ18</accession>
<feature type="domain" description="NmrA-like" evidence="1">
    <location>
        <begin position="2"/>
        <end position="262"/>
    </location>
</feature>
<sequence length="275" mass="29372">MIVITGATGKLGGLVLSHLISSSIQTLVSQGLSVRRGDYTDPSSLDKAFDGAETLLLISSNNHDMSAGVLEHKNAIDAAKRAGVKTVYYTSHMASSVNSKFAAAKYSHAPTEEYLAQSGLGWVSLRDGFHADSMKFLAGSPEQSGVIRTPKDGKVFWATHEDLAECIAILLSEKSPRFNGPTPPLAGGDGVTFKDVAEKLTGILGKEVRYEEISDEEYKAGLVGYGVPEMMADLLVGMFVASRDGEFGTNDGTLEKIIGRKSVSVDEYLRGAYAQ</sequence>
<keyword evidence="3" id="KW-1185">Reference proteome</keyword>
<dbReference type="EMBL" id="RSCD01000004">
    <property type="protein sequence ID" value="RSH93150.1"/>
    <property type="molecule type" value="Genomic_DNA"/>
</dbReference>
<dbReference type="AlphaFoldDB" id="A0A427YQ18"/>
<gene>
    <name evidence="2" type="ORF">EHS25_007503</name>
</gene>
<reference evidence="2 3" key="1">
    <citation type="submission" date="2018-11" db="EMBL/GenBank/DDBJ databases">
        <title>Genome sequence of Saitozyma podzolica DSM 27192.</title>
        <authorList>
            <person name="Aliyu H."/>
            <person name="Gorte O."/>
            <person name="Ochsenreither K."/>
        </authorList>
    </citation>
    <scope>NUCLEOTIDE SEQUENCE [LARGE SCALE GENOMIC DNA]</scope>
    <source>
        <strain evidence="2 3">DSM 27192</strain>
    </source>
</reference>
<dbReference type="STRING" id="1890683.A0A427YQ18"/>
<evidence type="ECO:0000259" key="1">
    <source>
        <dbReference type="Pfam" id="PF05368"/>
    </source>
</evidence>
<dbReference type="Proteomes" id="UP000279259">
    <property type="component" value="Unassembled WGS sequence"/>
</dbReference>
<dbReference type="OrthoDB" id="419598at2759"/>
<comment type="caution">
    <text evidence="2">The sequence shown here is derived from an EMBL/GenBank/DDBJ whole genome shotgun (WGS) entry which is preliminary data.</text>
</comment>